<sequence>METEELSSQEDAVIVDQPQVIPLTDDQEETEGEKALGKDTPRLPGKSEEGSSDLENTPGPDVEMNTQVDNVEDPTESQQEDQLIGAQDETKEQRNGTK</sequence>
<dbReference type="Proteomes" id="UP000233040">
    <property type="component" value="Unassembled WGS sequence"/>
</dbReference>
<feature type="compositionally biased region" description="Basic and acidic residues" evidence="1">
    <location>
        <begin position="32"/>
        <end position="49"/>
    </location>
</feature>
<evidence type="ECO:0008006" key="4">
    <source>
        <dbReference type="Google" id="ProtNLM"/>
    </source>
</evidence>
<organism evidence="2 3">
    <name type="scientific">Cebus imitator</name>
    <name type="common">Panamanian white-faced capuchin</name>
    <name type="synonym">Cebus capucinus imitator</name>
    <dbReference type="NCBI Taxonomy" id="2715852"/>
    <lineage>
        <taxon>Eukaryota</taxon>
        <taxon>Metazoa</taxon>
        <taxon>Chordata</taxon>
        <taxon>Craniata</taxon>
        <taxon>Vertebrata</taxon>
        <taxon>Euteleostomi</taxon>
        <taxon>Mammalia</taxon>
        <taxon>Eutheria</taxon>
        <taxon>Euarchontoglires</taxon>
        <taxon>Primates</taxon>
        <taxon>Haplorrhini</taxon>
        <taxon>Platyrrhini</taxon>
        <taxon>Cebidae</taxon>
        <taxon>Cebinae</taxon>
        <taxon>Cebus</taxon>
    </lineage>
</organism>
<reference evidence="2" key="2">
    <citation type="submission" date="2025-09" db="UniProtKB">
        <authorList>
            <consortium name="Ensembl"/>
        </authorList>
    </citation>
    <scope>IDENTIFICATION</scope>
</reference>
<feature type="compositionally biased region" description="Basic and acidic residues" evidence="1">
    <location>
        <begin position="88"/>
        <end position="98"/>
    </location>
</feature>
<proteinExistence type="predicted"/>
<feature type="compositionally biased region" description="Acidic residues" evidence="1">
    <location>
        <begin position="70"/>
        <end position="79"/>
    </location>
</feature>
<name>A0A2K5RIH6_CEBIM</name>
<protein>
    <recommendedName>
        <fullName evidence="4">GAGE domain-containing protein</fullName>
    </recommendedName>
</protein>
<feature type="region of interest" description="Disordered" evidence="1">
    <location>
        <begin position="1"/>
        <end position="98"/>
    </location>
</feature>
<dbReference type="STRING" id="9516.ENSCCAP00000027936"/>
<dbReference type="Ensembl" id="ENSCCAT00000045547.1">
    <property type="protein sequence ID" value="ENSCCAP00000027936.1"/>
    <property type="gene ID" value="ENSCCAG00000031860.1"/>
</dbReference>
<evidence type="ECO:0000313" key="3">
    <source>
        <dbReference type="Proteomes" id="UP000233040"/>
    </source>
</evidence>
<evidence type="ECO:0000256" key="1">
    <source>
        <dbReference type="SAM" id="MobiDB-lite"/>
    </source>
</evidence>
<keyword evidence="3" id="KW-1185">Reference proteome</keyword>
<dbReference type="AlphaFoldDB" id="A0A2K5RIH6"/>
<reference evidence="2" key="1">
    <citation type="submission" date="2025-08" db="UniProtKB">
        <authorList>
            <consortium name="Ensembl"/>
        </authorList>
    </citation>
    <scope>IDENTIFICATION</scope>
</reference>
<evidence type="ECO:0000313" key="2">
    <source>
        <dbReference type="Ensembl" id="ENSCCAP00000027936.1"/>
    </source>
</evidence>
<dbReference type="GeneTree" id="ENSGT01100000267093"/>
<accession>A0A2K5RIH6</accession>
<dbReference type="OMA" id="SCDAENT"/>